<dbReference type="PANTHER" id="PTHR38420:SF1">
    <property type="entry name" value="PUTATIVE (AFU_ORTHOLOGUE AFUA_5G14690)-RELATED"/>
    <property type="match status" value="1"/>
</dbReference>
<keyword evidence="4" id="KW-1185">Reference proteome</keyword>
<dbReference type="AlphaFoldDB" id="A0A2T2N8R5"/>
<dbReference type="InterPro" id="IPR009163">
    <property type="entry name" value="Ap4A_phos1/2"/>
</dbReference>
<evidence type="ECO:0000313" key="3">
    <source>
        <dbReference type="EMBL" id="PSN61418.1"/>
    </source>
</evidence>
<accession>A0A2T2N8R5</accession>
<dbReference type="Pfam" id="PF19327">
    <property type="entry name" value="Ap4A_phos_N"/>
    <property type="match status" value="1"/>
</dbReference>
<dbReference type="InterPro" id="IPR036265">
    <property type="entry name" value="HIT-like_sf"/>
</dbReference>
<feature type="domain" description="ATP adenylyltransferase C-terminal" evidence="1">
    <location>
        <begin position="183"/>
        <end position="294"/>
    </location>
</feature>
<feature type="domain" description="Ap4A phosphorylase 1/2 N-terminal" evidence="2">
    <location>
        <begin position="81"/>
        <end position="164"/>
    </location>
</feature>
<dbReference type="Gene3D" id="3.30.428.70">
    <property type="match status" value="1"/>
</dbReference>
<sequence length="296" mass="32659">MTFEIPDEDTLIRRFDELHEAGTLLYDDSARPLTHVYSPYLVVFMITSAFTKKPDYGGAISTNHPSRLRPGSDIDTTGFEIAALGSTHVLSFNKFAVFRPHLLMVTADGFRRQTSNLDLDDLRASWAVLRQLPTKSRWAAIYNCSVDGGCSRLHKHMQFFPLASLAGTPGVAPFLNESFEAAQLPFVVLRSKIAPDATADDVFAVYEKFIDAARRRLGQHQQQHGGGGEEAVTCPHNVVLTRDYLVVIPRRVGYLDGLGANAMGMMGLFPVSSQDLYQRWLAAGPIDVLSLMGVAK</sequence>
<evidence type="ECO:0000259" key="2">
    <source>
        <dbReference type="Pfam" id="PF19327"/>
    </source>
</evidence>
<dbReference type="EMBL" id="KZ678144">
    <property type="protein sequence ID" value="PSN61418.1"/>
    <property type="molecule type" value="Genomic_DNA"/>
</dbReference>
<name>A0A2T2N8R5_CORCC</name>
<dbReference type="InterPro" id="IPR043171">
    <property type="entry name" value="Ap4A_phos1/2-like"/>
</dbReference>
<evidence type="ECO:0000259" key="1">
    <source>
        <dbReference type="Pfam" id="PF09830"/>
    </source>
</evidence>
<evidence type="ECO:0000313" key="4">
    <source>
        <dbReference type="Proteomes" id="UP000240883"/>
    </source>
</evidence>
<organism evidence="3 4">
    <name type="scientific">Corynespora cassiicola Philippines</name>
    <dbReference type="NCBI Taxonomy" id="1448308"/>
    <lineage>
        <taxon>Eukaryota</taxon>
        <taxon>Fungi</taxon>
        <taxon>Dikarya</taxon>
        <taxon>Ascomycota</taxon>
        <taxon>Pezizomycotina</taxon>
        <taxon>Dothideomycetes</taxon>
        <taxon>Pleosporomycetidae</taxon>
        <taxon>Pleosporales</taxon>
        <taxon>Corynesporascaceae</taxon>
        <taxon>Corynespora</taxon>
    </lineage>
</organism>
<dbReference type="GO" id="GO:0003877">
    <property type="term" value="F:ATP:ADP adenylyltransferase activity"/>
    <property type="evidence" value="ECO:0007669"/>
    <property type="project" value="InterPro"/>
</dbReference>
<dbReference type="PANTHER" id="PTHR38420">
    <property type="entry name" value="AP-4-A PHOSPHORYLASE II"/>
    <property type="match status" value="1"/>
</dbReference>
<dbReference type="OrthoDB" id="10267950at2759"/>
<dbReference type="Proteomes" id="UP000240883">
    <property type="component" value="Unassembled WGS sequence"/>
</dbReference>
<dbReference type="InterPro" id="IPR045759">
    <property type="entry name" value="Ap4A_phos1/2_N"/>
</dbReference>
<dbReference type="SUPFAM" id="SSF54197">
    <property type="entry name" value="HIT-like"/>
    <property type="match status" value="1"/>
</dbReference>
<reference evidence="3 4" key="1">
    <citation type="journal article" date="2018" name="Front. Microbiol.">
        <title>Genome-Wide Analysis of Corynespora cassiicola Leaf Fall Disease Putative Effectors.</title>
        <authorList>
            <person name="Lopez D."/>
            <person name="Ribeiro S."/>
            <person name="Label P."/>
            <person name="Fumanal B."/>
            <person name="Venisse J.S."/>
            <person name="Kohler A."/>
            <person name="de Oliveira R.R."/>
            <person name="Labutti K."/>
            <person name="Lipzen A."/>
            <person name="Lail K."/>
            <person name="Bauer D."/>
            <person name="Ohm R.A."/>
            <person name="Barry K.W."/>
            <person name="Spatafora J."/>
            <person name="Grigoriev I.V."/>
            <person name="Martin F.M."/>
            <person name="Pujade-Renaud V."/>
        </authorList>
    </citation>
    <scope>NUCLEOTIDE SEQUENCE [LARGE SCALE GENOMIC DNA]</scope>
    <source>
        <strain evidence="3 4">Philippines</strain>
    </source>
</reference>
<dbReference type="Pfam" id="PF09830">
    <property type="entry name" value="ATP_transf"/>
    <property type="match status" value="1"/>
</dbReference>
<dbReference type="GO" id="GO:0009117">
    <property type="term" value="P:nucleotide metabolic process"/>
    <property type="evidence" value="ECO:0007669"/>
    <property type="project" value="InterPro"/>
</dbReference>
<proteinExistence type="predicted"/>
<protein>
    <submittedName>
        <fullName evidence="3">Uncharacterized protein</fullName>
    </submittedName>
</protein>
<gene>
    <name evidence="3" type="ORF">BS50DRAFT_578432</name>
</gene>
<dbReference type="InterPro" id="IPR019200">
    <property type="entry name" value="ATP_adenylylTrfase_C"/>
</dbReference>
<dbReference type="STRING" id="1448308.A0A2T2N8R5"/>
<dbReference type="GO" id="GO:0005524">
    <property type="term" value="F:ATP binding"/>
    <property type="evidence" value="ECO:0007669"/>
    <property type="project" value="InterPro"/>
</dbReference>